<reference evidence="1" key="1">
    <citation type="submission" date="2022-03" db="EMBL/GenBank/DDBJ databases">
        <authorList>
            <person name="Sayadi A."/>
        </authorList>
    </citation>
    <scope>NUCLEOTIDE SEQUENCE</scope>
</reference>
<sequence length="13" mass="1580">MPLNYLLKSKLFL</sequence>
<keyword evidence="3" id="KW-1185">Reference proteome</keyword>
<comment type="caution">
    <text evidence="1">The sequence shown here is derived from an EMBL/GenBank/DDBJ whole genome shotgun (WGS) entry which is preliminary data.</text>
</comment>
<dbReference type="Proteomes" id="UP001152888">
    <property type="component" value="Unassembled WGS sequence"/>
</dbReference>
<dbReference type="EMBL" id="CAKOFQ010011729">
    <property type="protein sequence ID" value="CAH2021003.1"/>
    <property type="molecule type" value="Genomic_DNA"/>
</dbReference>
<dbReference type="EMBL" id="CAKOFQ010011544">
    <property type="protein sequence ID" value="CAH2020834.1"/>
    <property type="molecule type" value="Genomic_DNA"/>
</dbReference>
<gene>
    <name evidence="1" type="ORF">ACAOBT_LOCUS38124</name>
    <name evidence="2" type="ORF">ACAOBT_LOCUS38237</name>
</gene>
<proteinExistence type="predicted"/>
<accession>A0A9P0VUA5</accession>
<name>A0A9P0VUA5_ACAOB</name>
<organism evidence="1 3">
    <name type="scientific">Acanthoscelides obtectus</name>
    <name type="common">Bean weevil</name>
    <name type="synonym">Bruchus obtectus</name>
    <dbReference type="NCBI Taxonomy" id="200917"/>
    <lineage>
        <taxon>Eukaryota</taxon>
        <taxon>Metazoa</taxon>
        <taxon>Ecdysozoa</taxon>
        <taxon>Arthropoda</taxon>
        <taxon>Hexapoda</taxon>
        <taxon>Insecta</taxon>
        <taxon>Pterygota</taxon>
        <taxon>Neoptera</taxon>
        <taxon>Endopterygota</taxon>
        <taxon>Coleoptera</taxon>
        <taxon>Polyphaga</taxon>
        <taxon>Cucujiformia</taxon>
        <taxon>Chrysomeloidea</taxon>
        <taxon>Chrysomelidae</taxon>
        <taxon>Bruchinae</taxon>
        <taxon>Bruchini</taxon>
        <taxon>Acanthoscelides</taxon>
    </lineage>
</organism>
<evidence type="ECO:0000313" key="3">
    <source>
        <dbReference type="Proteomes" id="UP001152888"/>
    </source>
</evidence>
<evidence type="ECO:0000313" key="2">
    <source>
        <dbReference type="EMBL" id="CAH2021003.1"/>
    </source>
</evidence>
<evidence type="ECO:0000313" key="1">
    <source>
        <dbReference type="EMBL" id="CAH2020834.1"/>
    </source>
</evidence>
<protein>
    <submittedName>
        <fullName evidence="1">Uncharacterized protein</fullName>
    </submittedName>
</protein>